<keyword evidence="4" id="KW-1185">Reference proteome</keyword>
<proteinExistence type="predicted"/>
<feature type="compositionally biased region" description="Low complexity" evidence="1">
    <location>
        <begin position="12"/>
        <end position="22"/>
    </location>
</feature>
<sequence length="244" mass="26200">MSQSDLSEIPGTTSDPPTTTTTPLVTLSSVARFTTRRTTSSISSTFTTPRFRTTLWTSISPTVTYPYTPYIPTTSARRQIPTPTAVASQKDPYMKWVGPLAITLGVLIVLVIMAMLFWAWRKGKLGRWSRMKPNPYLIRMKREAQMERVARREAMGMAPLKGGGGSGVGEAGGDSVPPQAPGVIASAPVTGEESTKKGTSWLKGRFGKKKDSENVTGSTGPTGGSEVVNGAGIRDQPEFVTTTK</sequence>
<evidence type="ECO:0000256" key="2">
    <source>
        <dbReference type="SAM" id="Phobius"/>
    </source>
</evidence>
<feature type="region of interest" description="Disordered" evidence="1">
    <location>
        <begin position="189"/>
        <end position="244"/>
    </location>
</feature>
<dbReference type="Proteomes" id="UP000700596">
    <property type="component" value="Unassembled WGS sequence"/>
</dbReference>
<evidence type="ECO:0000313" key="3">
    <source>
        <dbReference type="EMBL" id="KAH7114450.1"/>
    </source>
</evidence>
<keyword evidence="2" id="KW-0472">Membrane</keyword>
<evidence type="ECO:0000313" key="4">
    <source>
        <dbReference type="Proteomes" id="UP000700596"/>
    </source>
</evidence>
<protein>
    <submittedName>
        <fullName evidence="3">Uncharacterized protein</fullName>
    </submittedName>
</protein>
<reference evidence="3" key="1">
    <citation type="journal article" date="2021" name="Nat. Commun.">
        <title>Genetic determinants of endophytism in the Arabidopsis root mycobiome.</title>
        <authorList>
            <person name="Mesny F."/>
            <person name="Miyauchi S."/>
            <person name="Thiergart T."/>
            <person name="Pickel B."/>
            <person name="Atanasova L."/>
            <person name="Karlsson M."/>
            <person name="Huettel B."/>
            <person name="Barry K.W."/>
            <person name="Haridas S."/>
            <person name="Chen C."/>
            <person name="Bauer D."/>
            <person name="Andreopoulos W."/>
            <person name="Pangilinan J."/>
            <person name="LaButti K."/>
            <person name="Riley R."/>
            <person name="Lipzen A."/>
            <person name="Clum A."/>
            <person name="Drula E."/>
            <person name="Henrissat B."/>
            <person name="Kohler A."/>
            <person name="Grigoriev I.V."/>
            <person name="Martin F.M."/>
            <person name="Hacquard S."/>
        </authorList>
    </citation>
    <scope>NUCLEOTIDE SEQUENCE</scope>
    <source>
        <strain evidence="3">MPI-CAGE-CH-0243</strain>
    </source>
</reference>
<dbReference type="EMBL" id="JAGMWT010000017">
    <property type="protein sequence ID" value="KAH7114450.1"/>
    <property type="molecule type" value="Genomic_DNA"/>
</dbReference>
<accession>A0A9P9D6D1</accession>
<comment type="caution">
    <text evidence="3">The sequence shown here is derived from an EMBL/GenBank/DDBJ whole genome shotgun (WGS) entry which is preliminary data.</text>
</comment>
<keyword evidence="2" id="KW-1133">Transmembrane helix</keyword>
<feature type="region of interest" description="Disordered" evidence="1">
    <location>
        <begin position="1"/>
        <end position="22"/>
    </location>
</feature>
<feature type="transmembrane region" description="Helical" evidence="2">
    <location>
        <begin position="96"/>
        <end position="120"/>
    </location>
</feature>
<evidence type="ECO:0000256" key="1">
    <source>
        <dbReference type="SAM" id="MobiDB-lite"/>
    </source>
</evidence>
<keyword evidence="2" id="KW-0812">Transmembrane</keyword>
<name>A0A9P9D6D1_9PLEO</name>
<gene>
    <name evidence="3" type="ORF">B0J11DRAFT_136607</name>
</gene>
<organism evidence="3 4">
    <name type="scientific">Dendryphion nanum</name>
    <dbReference type="NCBI Taxonomy" id="256645"/>
    <lineage>
        <taxon>Eukaryota</taxon>
        <taxon>Fungi</taxon>
        <taxon>Dikarya</taxon>
        <taxon>Ascomycota</taxon>
        <taxon>Pezizomycotina</taxon>
        <taxon>Dothideomycetes</taxon>
        <taxon>Pleosporomycetidae</taxon>
        <taxon>Pleosporales</taxon>
        <taxon>Torulaceae</taxon>
        <taxon>Dendryphion</taxon>
    </lineage>
</organism>
<dbReference type="AlphaFoldDB" id="A0A9P9D6D1"/>